<organism evidence="3">
    <name type="scientific">hydrothermal vent metagenome</name>
    <dbReference type="NCBI Taxonomy" id="652676"/>
    <lineage>
        <taxon>unclassified sequences</taxon>
        <taxon>metagenomes</taxon>
        <taxon>ecological metagenomes</taxon>
    </lineage>
</organism>
<reference evidence="3" key="1">
    <citation type="submission" date="2018-06" db="EMBL/GenBank/DDBJ databases">
        <authorList>
            <person name="Zhirakovskaya E."/>
        </authorList>
    </citation>
    <scope>NUCLEOTIDE SEQUENCE</scope>
</reference>
<dbReference type="Pfam" id="PF22106">
    <property type="entry name" value="NGO1945_C"/>
    <property type="match status" value="1"/>
</dbReference>
<proteinExistence type="predicted"/>
<evidence type="ECO:0000259" key="1">
    <source>
        <dbReference type="Pfam" id="PF09836"/>
    </source>
</evidence>
<sequence length="250" mass="29116">MLYTPETYQIEKDLVHWCKTGEPVAIPGTRQKGLDQYRRLIRNNIHNAMEQAFPIAYTVLKETQWNTLIDDFHANHPAATPQVWKLPEEFYTFAEANHYDEKFSLPFLNDLLHFEWIEIAVHTMADKTTDAFSKDGNPLTDKIVVHPEYRMIQLNYPVHLYAAEEALSHKGDYFLLTFRTRDFDVRFVDLPMLHAYCFEQILSGKTVAGFLKEIEHSSGQLLNTAELKRNILEFVQTMFSQGVFCGYSND</sequence>
<evidence type="ECO:0000259" key="2">
    <source>
        <dbReference type="Pfam" id="PF22106"/>
    </source>
</evidence>
<dbReference type="InterPro" id="IPR054098">
    <property type="entry name" value="NGO1945-like_C"/>
</dbReference>
<dbReference type="AlphaFoldDB" id="A0A3B0VEM9"/>
<accession>A0A3B0VEM9</accession>
<feature type="domain" description="Putative DNA-binding" evidence="1">
    <location>
        <begin position="28"/>
        <end position="93"/>
    </location>
</feature>
<dbReference type="Pfam" id="PF09836">
    <property type="entry name" value="DUF2063"/>
    <property type="match status" value="1"/>
</dbReference>
<dbReference type="InterPro" id="IPR044922">
    <property type="entry name" value="DUF2063_N_sf"/>
</dbReference>
<dbReference type="Gene3D" id="1.10.150.690">
    <property type="entry name" value="DUF2063"/>
    <property type="match status" value="1"/>
</dbReference>
<name>A0A3B0VEM9_9ZZZZ</name>
<dbReference type="InterPro" id="IPR018640">
    <property type="entry name" value="DUF2063"/>
</dbReference>
<feature type="domain" description="NGO1945-like C-terminal" evidence="2">
    <location>
        <begin position="154"/>
        <end position="238"/>
    </location>
</feature>
<dbReference type="EMBL" id="UOET01000497">
    <property type="protein sequence ID" value="VAW30284.1"/>
    <property type="molecule type" value="Genomic_DNA"/>
</dbReference>
<gene>
    <name evidence="3" type="ORF">MNBD_BACTEROID07-1579</name>
</gene>
<evidence type="ECO:0000313" key="3">
    <source>
        <dbReference type="EMBL" id="VAW30284.1"/>
    </source>
</evidence>
<protein>
    <submittedName>
        <fullName evidence="3">Uncharacterized protein</fullName>
    </submittedName>
</protein>